<comment type="caution">
    <text evidence="1">The sequence shown here is derived from an EMBL/GenBank/DDBJ whole genome shotgun (WGS) entry which is preliminary data.</text>
</comment>
<evidence type="ECO:0000313" key="1">
    <source>
        <dbReference type="EMBL" id="MCE7003616.1"/>
    </source>
</evidence>
<dbReference type="RefSeq" id="WP_233725191.1">
    <property type="nucleotide sequence ID" value="NZ_JAJVCN010000001.1"/>
</dbReference>
<dbReference type="Proteomes" id="UP001521150">
    <property type="component" value="Unassembled WGS sequence"/>
</dbReference>
<sequence length="441" mass="49675">MTEILPDDWQSPGTYWFWHRVPTPDEIRDQITDMRQAGYRSFQIQTRMAFPREEYLGPEYLSAYRAAVDEAARQGMLVGIYDEYKWLSGHAGGRTVAGRDELRERHLFWTTASVVDGRARCMVDDIRPTDVEALLEQGMSWVFEDGRVAWDEWEIVAAVDHHGAAVTARFAEVSPSGCVLEVSAAEPDTTVTVFVAARCASSRMINYLLPEAAQRFIEVGYEPYRAALGEHFGTTVRYAFFDQPHACFFRWRQHHGHVGSSLMWSAELAARFSDLPQVLLALVTDVGVATAKSRCEFFETYSAQAIEALFGTVGQWCRAHGIEFTGHEVFGSVGSWDFTDTVITADPRTNFGNDHFAIDRFRDRTAVDASNAQPQMAAKLGDSVARAHGRSRCIVEQYFSSDANGSHFAAGRWELTLRELRAAAIRHHLLGARQLVMHAYW</sequence>
<dbReference type="PANTHER" id="PTHR36848">
    <property type="entry name" value="DNA-BINDING PROTEIN (PUTATIVE SECRETED PROTEIN)-RELATED"/>
    <property type="match status" value="1"/>
</dbReference>
<dbReference type="InterPro" id="IPR053161">
    <property type="entry name" value="Ulvan_degrading_GH"/>
</dbReference>
<evidence type="ECO:0000313" key="2">
    <source>
        <dbReference type="Proteomes" id="UP001521150"/>
    </source>
</evidence>
<reference evidence="1 2" key="1">
    <citation type="submission" date="2021-12" db="EMBL/GenBank/DDBJ databases">
        <title>Genome sequence of Kibdelosporangium philippinense ATCC 49844.</title>
        <authorList>
            <person name="Fedorov E.A."/>
            <person name="Omeragic M."/>
            <person name="Shalygina K.F."/>
            <person name="Maclea K.S."/>
        </authorList>
    </citation>
    <scope>NUCLEOTIDE SEQUENCE [LARGE SCALE GENOMIC DNA]</scope>
    <source>
        <strain evidence="1 2">ATCC 49844</strain>
    </source>
</reference>
<dbReference type="EMBL" id="JAJVCN010000001">
    <property type="protein sequence ID" value="MCE7003616.1"/>
    <property type="molecule type" value="Genomic_DNA"/>
</dbReference>
<organism evidence="1 2">
    <name type="scientific">Kibdelosporangium philippinense</name>
    <dbReference type="NCBI Taxonomy" id="211113"/>
    <lineage>
        <taxon>Bacteria</taxon>
        <taxon>Bacillati</taxon>
        <taxon>Actinomycetota</taxon>
        <taxon>Actinomycetes</taxon>
        <taxon>Pseudonocardiales</taxon>
        <taxon>Pseudonocardiaceae</taxon>
        <taxon>Kibdelosporangium</taxon>
    </lineage>
</organism>
<protein>
    <submittedName>
        <fullName evidence="1">Uncharacterized protein</fullName>
    </submittedName>
</protein>
<name>A0ABS8Z6V3_9PSEU</name>
<dbReference type="PANTHER" id="PTHR36848:SF2">
    <property type="entry name" value="SECRETED PROTEIN"/>
    <property type="match status" value="1"/>
</dbReference>
<accession>A0ABS8Z6V3</accession>
<keyword evidence="2" id="KW-1185">Reference proteome</keyword>
<proteinExistence type="predicted"/>
<gene>
    <name evidence="1" type="ORF">LWC34_12375</name>
</gene>